<accession>A0A3P6CRJ9</accession>
<proteinExistence type="predicted"/>
<protein>
    <submittedName>
        <fullName evidence="1">Uncharacterized protein</fullName>
    </submittedName>
</protein>
<reference evidence="1" key="1">
    <citation type="submission" date="2018-11" db="EMBL/GenBank/DDBJ databases">
        <authorList>
            <consortium name="Genoscope - CEA"/>
            <person name="William W."/>
        </authorList>
    </citation>
    <scope>NUCLEOTIDE SEQUENCE</scope>
</reference>
<organism evidence="1">
    <name type="scientific">Brassica oleracea</name>
    <name type="common">Wild cabbage</name>
    <dbReference type="NCBI Taxonomy" id="3712"/>
    <lineage>
        <taxon>Eukaryota</taxon>
        <taxon>Viridiplantae</taxon>
        <taxon>Streptophyta</taxon>
        <taxon>Embryophyta</taxon>
        <taxon>Tracheophyta</taxon>
        <taxon>Spermatophyta</taxon>
        <taxon>Magnoliopsida</taxon>
        <taxon>eudicotyledons</taxon>
        <taxon>Gunneridae</taxon>
        <taxon>Pentapetalae</taxon>
        <taxon>rosids</taxon>
        <taxon>malvids</taxon>
        <taxon>Brassicales</taxon>
        <taxon>Brassicaceae</taxon>
        <taxon>Brassiceae</taxon>
        <taxon>Brassica</taxon>
    </lineage>
</organism>
<sequence>MRQAISEWNKNQHRNSRIIIEEKKAALETALTSSDNDRTLIGKISTELKEAYAAEENYWKQRSRLMWLRLGD</sequence>
<name>A0A3P6CRJ9_BRAOL</name>
<dbReference type="EMBL" id="LR031873">
    <property type="protein sequence ID" value="VDD10149.1"/>
    <property type="molecule type" value="Genomic_DNA"/>
</dbReference>
<evidence type="ECO:0000313" key="1">
    <source>
        <dbReference type="EMBL" id="VDD10149.1"/>
    </source>
</evidence>
<gene>
    <name evidence="1" type="ORF">BOLC4T25509H</name>
</gene>
<dbReference type="AlphaFoldDB" id="A0A3P6CRJ9"/>